<sequence>MVLLTIARADAMYSSVAMSVTILELALIATNEHLGNFSLEFTLISQLVISLIIEFASGSLMSFNFGLARTTVIGFGLKLLSAFLLLAGFALSYIGYFYLAWFIIIMSFVCDAAGTGCLKTTFRPSYNMMSIFKIGEPADYVNSFKYYLSIRLILPFILLGITIVLIGFFNEKVAAIAIFSMIMILRLIQIFQSKKDLDCIHKEKNNNNALGFYKLKDFLSVVKLNVPNSLFFITGNIFESIVLMYSIGLLYKYQVYLNLPNYLAWLGSSSVAFVIYLFSAVMGNQIMVRLKRFETSIQLKQSLVLVSLLASTLLLISPLGASQFIALSFFSLIGVSVGLIMTRIAINTALYEFDERKSVVFFLFVETMTTGFIILFAIAGSIFFKEDSVIKAFCVGLIVFLLSYFIYTFFVKSPSFYKKNS</sequence>
<dbReference type="RefSeq" id="WP_065389061.1">
    <property type="nucleotide sequence ID" value="NZ_CAWMQN010000018.1"/>
</dbReference>
<feature type="transmembrane region" description="Helical" evidence="1">
    <location>
        <begin position="175"/>
        <end position="192"/>
    </location>
</feature>
<evidence type="ECO:0008006" key="4">
    <source>
        <dbReference type="Google" id="ProtNLM"/>
    </source>
</evidence>
<feature type="transmembrane region" description="Helical" evidence="1">
    <location>
        <begin position="230"/>
        <end position="250"/>
    </location>
</feature>
<proteinExistence type="predicted"/>
<feature type="transmembrane region" description="Helical" evidence="1">
    <location>
        <begin position="302"/>
        <end position="319"/>
    </location>
</feature>
<feature type="transmembrane region" description="Helical" evidence="1">
    <location>
        <begin position="12"/>
        <end position="29"/>
    </location>
</feature>
<feature type="transmembrane region" description="Helical" evidence="1">
    <location>
        <begin position="100"/>
        <end position="122"/>
    </location>
</feature>
<keyword evidence="3" id="KW-1185">Reference proteome</keyword>
<name>A0A1B8YLS3_9GAMM</name>
<feature type="transmembrane region" description="Helical" evidence="1">
    <location>
        <begin position="41"/>
        <end position="63"/>
    </location>
</feature>
<reference evidence="3" key="1">
    <citation type="submission" date="2015-11" db="EMBL/GenBank/DDBJ databases">
        <authorList>
            <person name="Tobias N.J."/>
            <person name="Mishra B."/>
            <person name="Gupta D.K."/>
            <person name="Thines M."/>
            <person name="Stinear T.P."/>
            <person name="Bode H.B."/>
        </authorList>
    </citation>
    <scope>NUCLEOTIDE SEQUENCE [LARGE SCALE GENOMIC DNA]</scope>
    <source>
        <strain evidence="3">PB45.5</strain>
    </source>
</reference>
<accession>A0A1B8YLS3</accession>
<evidence type="ECO:0000256" key="1">
    <source>
        <dbReference type="SAM" id="Phobius"/>
    </source>
</evidence>
<evidence type="ECO:0000313" key="2">
    <source>
        <dbReference type="EMBL" id="OCA56045.1"/>
    </source>
</evidence>
<protein>
    <recommendedName>
        <fullName evidence="4">Major Facilitator Superfamily protein</fullName>
    </recommendedName>
</protein>
<feature type="transmembrane region" description="Helical" evidence="1">
    <location>
        <begin position="75"/>
        <end position="94"/>
    </location>
</feature>
<evidence type="ECO:0000313" key="3">
    <source>
        <dbReference type="Proteomes" id="UP000092665"/>
    </source>
</evidence>
<gene>
    <name evidence="2" type="ORF">Phpb_00544</name>
</gene>
<dbReference type="PATRIC" id="fig|29488.15.peg.604"/>
<organism evidence="2 3">
    <name type="scientific">Photorhabdus namnaonensis</name>
    <dbReference type="NCBI Taxonomy" id="1851568"/>
    <lineage>
        <taxon>Bacteria</taxon>
        <taxon>Pseudomonadati</taxon>
        <taxon>Pseudomonadota</taxon>
        <taxon>Gammaproteobacteria</taxon>
        <taxon>Enterobacterales</taxon>
        <taxon>Morganellaceae</taxon>
        <taxon>Photorhabdus</taxon>
    </lineage>
</organism>
<dbReference type="EMBL" id="LOIC01000018">
    <property type="protein sequence ID" value="OCA56045.1"/>
    <property type="molecule type" value="Genomic_DNA"/>
</dbReference>
<feature type="transmembrane region" description="Helical" evidence="1">
    <location>
        <begin position="262"/>
        <end position="281"/>
    </location>
</feature>
<keyword evidence="1" id="KW-0472">Membrane</keyword>
<keyword evidence="1" id="KW-0812">Transmembrane</keyword>
<dbReference type="AlphaFoldDB" id="A0A1B8YLS3"/>
<comment type="caution">
    <text evidence="2">The sequence shown here is derived from an EMBL/GenBank/DDBJ whole genome shotgun (WGS) entry which is preliminary data.</text>
</comment>
<feature type="transmembrane region" description="Helical" evidence="1">
    <location>
        <begin position="325"/>
        <end position="346"/>
    </location>
</feature>
<dbReference type="Proteomes" id="UP000092665">
    <property type="component" value="Unassembled WGS sequence"/>
</dbReference>
<keyword evidence="1" id="KW-1133">Transmembrane helix</keyword>
<feature type="transmembrane region" description="Helical" evidence="1">
    <location>
        <begin position="152"/>
        <end position="169"/>
    </location>
</feature>
<feature type="transmembrane region" description="Helical" evidence="1">
    <location>
        <begin position="390"/>
        <end position="411"/>
    </location>
</feature>
<feature type="transmembrane region" description="Helical" evidence="1">
    <location>
        <begin position="358"/>
        <end position="384"/>
    </location>
</feature>